<evidence type="ECO:0000259" key="1">
    <source>
        <dbReference type="PROSITE" id="PS51833"/>
    </source>
</evidence>
<dbReference type="RefSeq" id="WP_307633273.1">
    <property type="nucleotide sequence ID" value="NZ_JAPHEH010000001.1"/>
</dbReference>
<organism evidence="2 3">
    <name type="scientific">Thiovibrio frasassiensis</name>
    <dbReference type="NCBI Taxonomy" id="2984131"/>
    <lineage>
        <taxon>Bacteria</taxon>
        <taxon>Pseudomonadati</taxon>
        <taxon>Thermodesulfobacteriota</taxon>
        <taxon>Desulfobulbia</taxon>
        <taxon>Desulfobulbales</taxon>
        <taxon>Thiovibrionaceae</taxon>
        <taxon>Thiovibrio</taxon>
    </lineage>
</organism>
<dbReference type="SUPFAM" id="SSF109604">
    <property type="entry name" value="HD-domain/PDEase-like"/>
    <property type="match status" value="1"/>
</dbReference>
<dbReference type="AlphaFoldDB" id="A0A9X4MI55"/>
<evidence type="ECO:0000313" key="3">
    <source>
        <dbReference type="Proteomes" id="UP001154240"/>
    </source>
</evidence>
<keyword evidence="3" id="KW-1185">Reference proteome</keyword>
<evidence type="ECO:0000313" key="2">
    <source>
        <dbReference type="EMBL" id="MDG4476305.1"/>
    </source>
</evidence>
<sequence>MSNTQENKTRQRLLEIFSLVNMDSLPAMSEHVTELISLLGSSRATAQEVANTILKDYSLTTRILQVVNSAYYSRGTPVSTISRAITVVGFDTLRQMAATMALFDEFVRTGTEKDEIAGLFTMSLISATQSRIYCELKKSRISPEEAYVCTLLHKLGKLVILVYLPAQYQAIEQQMQKGYSEERSTRLVLKDLTYSQIGREISTFWNFSKRIVDCMETEPAKPEKNKDAFLLLQNLVVFSNNLTAAFFNGTKVELADLIYKFGGIFELGQEEALTLVDRSLGVCENYSAAMRDGLTKIQKGRSSQIAVTKDPSGRWIRVN</sequence>
<dbReference type="InterPro" id="IPR052340">
    <property type="entry name" value="RNase_Y/CdgJ"/>
</dbReference>
<proteinExistence type="predicted"/>
<dbReference type="PANTHER" id="PTHR33525:SF3">
    <property type="entry name" value="RIBONUCLEASE Y"/>
    <property type="match status" value="1"/>
</dbReference>
<dbReference type="Gene3D" id="1.10.3210.10">
    <property type="entry name" value="Hypothetical protein af1432"/>
    <property type="match status" value="1"/>
</dbReference>
<dbReference type="PROSITE" id="PS51833">
    <property type="entry name" value="HDOD"/>
    <property type="match status" value="1"/>
</dbReference>
<name>A0A9X4MI55_9BACT</name>
<comment type="caution">
    <text evidence="2">The sequence shown here is derived from an EMBL/GenBank/DDBJ whole genome shotgun (WGS) entry which is preliminary data.</text>
</comment>
<reference evidence="2" key="1">
    <citation type="journal article" date="2022" name="bioRxiv">
        <title>Thiovibrio frasassiensisgen. nov., sp. nov., an autotrophic, elemental sulfur disproportionating bacterium isolated from sulfidic karst sediment, and proposal of Thiovibrionaceae fam. nov.</title>
        <authorList>
            <person name="Aronson H."/>
            <person name="Thomas C."/>
            <person name="Bhattacharyya M."/>
            <person name="Eckstein S."/>
            <person name="Jensen S."/>
            <person name="Barco R."/>
            <person name="Macalady J."/>
            <person name="Amend J."/>
        </authorList>
    </citation>
    <scope>NUCLEOTIDE SEQUENCE</scope>
    <source>
        <strain evidence="2">RS19-109</strain>
    </source>
</reference>
<dbReference type="Pfam" id="PF08668">
    <property type="entry name" value="HDOD"/>
    <property type="match status" value="1"/>
</dbReference>
<feature type="domain" description="HDOD" evidence="1">
    <location>
        <begin position="25"/>
        <end position="221"/>
    </location>
</feature>
<dbReference type="EMBL" id="JAPHEH010000001">
    <property type="protein sequence ID" value="MDG4476305.1"/>
    <property type="molecule type" value="Genomic_DNA"/>
</dbReference>
<accession>A0A9X4MI55</accession>
<reference evidence="2" key="2">
    <citation type="submission" date="2022-10" db="EMBL/GenBank/DDBJ databases">
        <authorList>
            <person name="Aronson H.S."/>
        </authorList>
    </citation>
    <scope>NUCLEOTIDE SEQUENCE</scope>
    <source>
        <strain evidence="2">RS19-109</strain>
    </source>
</reference>
<protein>
    <submittedName>
        <fullName evidence="2">HDOD domain-containing protein</fullName>
    </submittedName>
</protein>
<dbReference type="Proteomes" id="UP001154240">
    <property type="component" value="Unassembled WGS sequence"/>
</dbReference>
<gene>
    <name evidence="2" type="ORF">OLX77_09065</name>
</gene>
<dbReference type="PANTHER" id="PTHR33525">
    <property type="match status" value="1"/>
</dbReference>
<dbReference type="InterPro" id="IPR013976">
    <property type="entry name" value="HDOD"/>
</dbReference>